<dbReference type="AlphaFoldDB" id="A0ABD6F2J4"/>
<dbReference type="EMBL" id="JBGFUD010017876">
    <property type="protein sequence ID" value="MFH4984476.1"/>
    <property type="molecule type" value="Genomic_DNA"/>
</dbReference>
<organism evidence="2 3">
    <name type="scientific">Gnathostoma spinigerum</name>
    <dbReference type="NCBI Taxonomy" id="75299"/>
    <lineage>
        <taxon>Eukaryota</taxon>
        <taxon>Metazoa</taxon>
        <taxon>Ecdysozoa</taxon>
        <taxon>Nematoda</taxon>
        <taxon>Chromadorea</taxon>
        <taxon>Rhabditida</taxon>
        <taxon>Spirurina</taxon>
        <taxon>Gnathostomatomorpha</taxon>
        <taxon>Gnathostomatoidea</taxon>
        <taxon>Gnathostomatidae</taxon>
        <taxon>Gnathostoma</taxon>
    </lineage>
</organism>
<keyword evidence="1" id="KW-0472">Membrane</keyword>
<reference evidence="2 3" key="1">
    <citation type="submission" date="2024-08" db="EMBL/GenBank/DDBJ databases">
        <title>Gnathostoma spinigerum genome.</title>
        <authorList>
            <person name="Gonzalez-Bertolin B."/>
            <person name="Monzon S."/>
            <person name="Zaballos A."/>
            <person name="Jimenez P."/>
            <person name="Dekumyoy P."/>
            <person name="Varona S."/>
            <person name="Cuesta I."/>
            <person name="Sumanam S."/>
            <person name="Adisakwattana P."/>
            <person name="Gasser R.B."/>
            <person name="Hernandez-Gonzalez A."/>
            <person name="Young N.D."/>
            <person name="Perteguer M.J."/>
        </authorList>
    </citation>
    <scope>NUCLEOTIDE SEQUENCE [LARGE SCALE GENOMIC DNA]</scope>
    <source>
        <strain evidence="2">AL3</strain>
        <tissue evidence="2">Liver</tissue>
    </source>
</reference>
<comment type="caution">
    <text evidence="2">The sequence shown here is derived from an EMBL/GenBank/DDBJ whole genome shotgun (WGS) entry which is preliminary data.</text>
</comment>
<evidence type="ECO:0000313" key="3">
    <source>
        <dbReference type="Proteomes" id="UP001608902"/>
    </source>
</evidence>
<feature type="transmembrane region" description="Helical" evidence="1">
    <location>
        <begin position="92"/>
        <end position="116"/>
    </location>
</feature>
<evidence type="ECO:0000256" key="1">
    <source>
        <dbReference type="SAM" id="Phobius"/>
    </source>
</evidence>
<accession>A0ABD6F2J4</accession>
<name>A0ABD6F2J4_9BILA</name>
<evidence type="ECO:0000313" key="2">
    <source>
        <dbReference type="EMBL" id="MFH4984476.1"/>
    </source>
</evidence>
<keyword evidence="3" id="KW-1185">Reference proteome</keyword>
<keyword evidence="1" id="KW-1133">Transmembrane helix</keyword>
<proteinExistence type="predicted"/>
<dbReference type="Proteomes" id="UP001608902">
    <property type="component" value="Unassembled WGS sequence"/>
</dbReference>
<protein>
    <submittedName>
        <fullName evidence="2">Uncharacterized protein</fullName>
    </submittedName>
</protein>
<sequence length="121" mass="13901">MPTMCLKQMNLRYLQKMRTSHPQILIMPGLDSNVEHCATSGKSSICLHRSVCSMMFDTVTFPMSIYVVEVNRLRGALRGIFISLAGRPYPLFFLPTLIVMCTSCFFFAYEFLFILFPRLIS</sequence>
<keyword evidence="1" id="KW-0812">Transmembrane</keyword>
<gene>
    <name evidence="2" type="ORF">AB6A40_011185</name>
</gene>